<organism evidence="1 2">
    <name type="scientific">Ambrosiozyma monospora</name>
    <name type="common">Yeast</name>
    <name type="synonym">Endomycopsis monosporus</name>
    <dbReference type="NCBI Taxonomy" id="43982"/>
    <lineage>
        <taxon>Eukaryota</taxon>
        <taxon>Fungi</taxon>
        <taxon>Dikarya</taxon>
        <taxon>Ascomycota</taxon>
        <taxon>Saccharomycotina</taxon>
        <taxon>Pichiomycetes</taxon>
        <taxon>Pichiales</taxon>
        <taxon>Pichiaceae</taxon>
        <taxon>Ambrosiozyma</taxon>
    </lineage>
</organism>
<gene>
    <name evidence="1" type="ORF">Amon02_000902500</name>
</gene>
<evidence type="ECO:0000313" key="2">
    <source>
        <dbReference type="Proteomes" id="UP001165064"/>
    </source>
</evidence>
<name>A0ACB5TPF4_AMBMO</name>
<evidence type="ECO:0000313" key="1">
    <source>
        <dbReference type="EMBL" id="GME92051.1"/>
    </source>
</evidence>
<keyword evidence="2" id="KW-1185">Reference proteome</keyword>
<sequence>MYYSLRKMKRCKSKSNKKKESSKQIPYRSAILPTVNNKKDTIKHTHNYKAEDNSIHHLIFKMVLLEVELILNDPPPTLPPKLELKPEDESLEPEPDAELDPPE</sequence>
<dbReference type="Proteomes" id="UP001165064">
    <property type="component" value="Unassembled WGS sequence"/>
</dbReference>
<proteinExistence type="predicted"/>
<accession>A0ACB5TPF4</accession>
<dbReference type="EMBL" id="BSXS01008280">
    <property type="protein sequence ID" value="GME92051.1"/>
    <property type="molecule type" value="Genomic_DNA"/>
</dbReference>
<comment type="caution">
    <text evidence="1">The sequence shown here is derived from an EMBL/GenBank/DDBJ whole genome shotgun (WGS) entry which is preliminary data.</text>
</comment>
<reference evidence="1" key="1">
    <citation type="submission" date="2023-04" db="EMBL/GenBank/DDBJ databases">
        <title>Ambrosiozyma monospora NBRC 10751.</title>
        <authorList>
            <person name="Ichikawa N."/>
            <person name="Sato H."/>
            <person name="Tonouchi N."/>
        </authorList>
    </citation>
    <scope>NUCLEOTIDE SEQUENCE</scope>
    <source>
        <strain evidence="1">NBRC 10751</strain>
    </source>
</reference>
<protein>
    <submittedName>
        <fullName evidence="1">Unnamed protein product</fullName>
    </submittedName>
</protein>